<dbReference type="Pfam" id="PF11019">
    <property type="entry name" value="DUF2608"/>
    <property type="match status" value="1"/>
</dbReference>
<evidence type="ECO:0000313" key="2">
    <source>
        <dbReference type="EMBL" id="KEI71531.1"/>
    </source>
</evidence>
<name>A0A081KBK5_9GAMM</name>
<organism evidence="2 3">
    <name type="scientific">Endozoicomonas elysicola</name>
    <dbReference type="NCBI Taxonomy" id="305900"/>
    <lineage>
        <taxon>Bacteria</taxon>
        <taxon>Pseudomonadati</taxon>
        <taxon>Pseudomonadota</taxon>
        <taxon>Gammaproteobacteria</taxon>
        <taxon>Oceanospirillales</taxon>
        <taxon>Endozoicomonadaceae</taxon>
        <taxon>Endozoicomonas</taxon>
    </lineage>
</organism>
<dbReference type="RefSeq" id="WP_020583147.1">
    <property type="nucleotide sequence ID" value="NZ_JOJP01000001.1"/>
</dbReference>
<dbReference type="InterPro" id="IPR023214">
    <property type="entry name" value="HAD_sf"/>
</dbReference>
<accession>A0A081KBK5</accession>
<evidence type="ECO:0000256" key="1">
    <source>
        <dbReference type="ARBA" id="ARBA00022729"/>
    </source>
</evidence>
<gene>
    <name evidence="2" type="ORF">GV64_12985</name>
</gene>
<proteinExistence type="predicted"/>
<dbReference type="Gene3D" id="3.40.50.1000">
    <property type="entry name" value="HAD superfamily/HAD-like"/>
    <property type="match status" value="1"/>
</dbReference>
<keyword evidence="3" id="KW-1185">Reference proteome</keyword>
<dbReference type="AlphaFoldDB" id="A0A081KBK5"/>
<dbReference type="EMBL" id="JOJP01000001">
    <property type="protein sequence ID" value="KEI71531.1"/>
    <property type="molecule type" value="Genomic_DNA"/>
</dbReference>
<comment type="caution">
    <text evidence="2">The sequence shown here is derived from an EMBL/GenBank/DDBJ whole genome shotgun (WGS) entry which is preliminary data.</text>
</comment>
<dbReference type="SUPFAM" id="SSF56784">
    <property type="entry name" value="HAD-like"/>
    <property type="match status" value="1"/>
</dbReference>
<dbReference type="InterPro" id="IPR022565">
    <property type="entry name" value="DUF2608"/>
</dbReference>
<reference evidence="2 3" key="1">
    <citation type="submission" date="2014-06" db="EMBL/GenBank/DDBJ databases">
        <title>Whole Genome Sequences of Three Symbiotic Endozoicomonas Bacteria.</title>
        <authorList>
            <person name="Neave M.J."/>
            <person name="Apprill A."/>
            <person name="Voolstra C.R."/>
        </authorList>
    </citation>
    <scope>NUCLEOTIDE SEQUENCE [LARGE SCALE GENOMIC DNA]</scope>
    <source>
        <strain evidence="2 3">DSM 22380</strain>
    </source>
</reference>
<sequence>MDSPLRAALISSSQKSIECNLHTGKYQVEQANGQPYLVNGNYKVIGIFNTEVGEENHTAANIKLAQDFYMELPEATKTLAQRTLTVTTTNERMIHIPNSPSYNPLEGARQPSRHTRERLHLITTHDAPLTEEQCKSLKALFENTTDGAFFNDEIRAITSFDEQLYFQPDSSGRFTPSHPDKELLNYEAIKKQYSQWDEKASTATQPCFYSQTAASSTYASSLRPTAGSGSTSRLTAITEPYHQSGARCSPQLEHLPTPDRKQDVASIGILTDHVQNGYKTLVVLDVDETIIATDIIHGKRQKVLIEAETPRVIREIRQKAPDSHIILLTKASKEETEVKLRKAGLNPNMFDSIESAYGTKGAALEQYINEKFQGTRHVCFIDDIRENLEYIESTCQKMNIHCNTFHFSGAETIQKRVNAFDFGMTPEQYEDFVKGQKAGFAMYN</sequence>
<dbReference type="InterPro" id="IPR036412">
    <property type="entry name" value="HAD-like_sf"/>
</dbReference>
<protein>
    <submittedName>
        <fullName evidence="2">Uncharacterized protein</fullName>
    </submittedName>
</protein>
<dbReference type="Proteomes" id="UP000027997">
    <property type="component" value="Unassembled WGS sequence"/>
</dbReference>
<evidence type="ECO:0000313" key="3">
    <source>
        <dbReference type="Proteomes" id="UP000027997"/>
    </source>
</evidence>
<keyword evidence="1" id="KW-0732">Signal</keyword>